<protein>
    <submittedName>
        <fullName evidence="1">Uncharacterized protein</fullName>
    </submittedName>
</protein>
<accession>A9YMM0</accession>
<evidence type="ECO:0000313" key="1">
    <source>
        <dbReference type="EMBL" id="ABY47719.1"/>
    </source>
</evidence>
<dbReference type="EMBL" id="EU255577">
    <property type="protein sequence ID" value="ABY47719.1"/>
    <property type="molecule type" value="Genomic_DNA"/>
</dbReference>
<dbReference type="RefSeq" id="YP_001649010.1">
    <property type="nucleotide sequence ID" value="NC_010240.1"/>
</dbReference>
<evidence type="ECO:0000313" key="2">
    <source>
        <dbReference type="Proteomes" id="UP000203266"/>
    </source>
</evidence>
<sequence>MSEAYLISTTFNDILKFSWPVVLEVETLRLWYSLTSIVENFDVKTTTDAECRAYDSFKIIAVLEDDAVDEDYVKTHSFIDCHAMRHLHVQHCDVLDSNLHTIIDQFVYDHLPKLMSRHLSSLKLITIFDITDFVEVLRTLEMIKKYWLFRYKVVTMKSLNDTLNCNDNNNKNDEGEIKKDVTDNNLLSLTLIDSLKNNLELQFKHLSTIYPENATIHTTNAFVKLASGTVGLLEQLLNWN</sequence>
<reference evidence="1 2" key="1">
    <citation type="journal article" date="2008" name="Virus Genes">
        <title>Genomic sequence analysis of a granulovirus isolated from the Old World bollworm, Helicoverpa armigera.</title>
        <authorList>
            <person name="Harrison R.L."/>
            <person name="Popham H.J."/>
        </authorList>
    </citation>
    <scope>NUCLEOTIDE SEQUENCE [LARGE SCALE GENOMIC DNA]</scope>
</reference>
<keyword evidence="2" id="KW-1185">Reference proteome</keyword>
<organism evidence="1 2">
    <name type="scientific">Helicoverpa armigera granulovirus</name>
    <dbReference type="NCBI Taxonomy" id="489830"/>
    <lineage>
        <taxon>Viruses</taxon>
        <taxon>Viruses incertae sedis</taxon>
        <taxon>Naldaviricetes</taxon>
        <taxon>Lefavirales</taxon>
        <taxon>Baculoviridae</taxon>
        <taxon>Betabaculovirus</taxon>
        <taxon>Betabaculovirus helarmigerae</taxon>
    </lineage>
</organism>
<name>A9YMM0_9BBAC</name>
<dbReference type="Proteomes" id="UP000203266">
    <property type="component" value="Segment"/>
</dbReference>
<dbReference type="GeneID" id="10973712"/>
<dbReference type="KEGG" id="vg:10973712"/>
<proteinExistence type="predicted"/>
<dbReference type="OrthoDB" id="20040at10239"/>